<protein>
    <submittedName>
        <fullName evidence="16">Flagellar motor stator protein MotA</fullName>
    </submittedName>
</protein>
<evidence type="ECO:0000256" key="10">
    <source>
        <dbReference type="ARBA" id="ARBA00022989"/>
    </source>
</evidence>
<comment type="caution">
    <text evidence="16">The sequence shown here is derived from an EMBL/GenBank/DDBJ whole genome shotgun (WGS) entry which is preliminary data.</text>
</comment>
<evidence type="ECO:0000256" key="1">
    <source>
        <dbReference type="ARBA" id="ARBA00004429"/>
    </source>
</evidence>
<evidence type="ECO:0000256" key="6">
    <source>
        <dbReference type="ARBA" id="ARBA00022519"/>
    </source>
</evidence>
<keyword evidence="10 13" id="KW-1133">Transmembrane helix</keyword>
<keyword evidence="16" id="KW-0969">Cilium</keyword>
<dbReference type="EMBL" id="JBHUIP010000004">
    <property type="protein sequence ID" value="MFD2262385.1"/>
    <property type="molecule type" value="Genomic_DNA"/>
</dbReference>
<dbReference type="InterPro" id="IPR000540">
    <property type="entry name" value="Flag_MotA_CS"/>
</dbReference>
<evidence type="ECO:0000256" key="5">
    <source>
        <dbReference type="ARBA" id="ARBA00022500"/>
    </source>
</evidence>
<keyword evidence="3" id="KW-0813">Transport</keyword>
<dbReference type="Pfam" id="PF20560">
    <property type="entry name" value="MotA_N"/>
    <property type="match status" value="1"/>
</dbReference>
<dbReference type="PANTHER" id="PTHR30433:SF4">
    <property type="entry name" value="MOTILITY PROTEIN A"/>
    <property type="match status" value="1"/>
</dbReference>
<name>A0ABW5DNQ7_9PROT</name>
<evidence type="ECO:0000256" key="11">
    <source>
        <dbReference type="ARBA" id="ARBA00023065"/>
    </source>
</evidence>
<keyword evidence="17" id="KW-1185">Reference proteome</keyword>
<proteinExistence type="inferred from homology"/>
<evidence type="ECO:0000256" key="13">
    <source>
        <dbReference type="SAM" id="Phobius"/>
    </source>
</evidence>
<dbReference type="RefSeq" id="WP_379875335.1">
    <property type="nucleotide sequence ID" value="NZ_JBHUIP010000004.1"/>
</dbReference>
<dbReference type="InterPro" id="IPR046786">
    <property type="entry name" value="MotA_N"/>
</dbReference>
<feature type="transmembrane region" description="Helical" evidence="13">
    <location>
        <begin position="197"/>
        <end position="220"/>
    </location>
</feature>
<evidence type="ECO:0000313" key="16">
    <source>
        <dbReference type="EMBL" id="MFD2262385.1"/>
    </source>
</evidence>
<evidence type="ECO:0000259" key="14">
    <source>
        <dbReference type="Pfam" id="PF01618"/>
    </source>
</evidence>
<keyword evidence="11" id="KW-0406">Ion transport</keyword>
<accession>A0ABW5DNQ7</accession>
<evidence type="ECO:0000256" key="9">
    <source>
        <dbReference type="ARBA" id="ARBA00022781"/>
    </source>
</evidence>
<keyword evidence="12 13" id="KW-0472">Membrane</keyword>
<feature type="transmembrane region" description="Helical" evidence="13">
    <location>
        <begin position="172"/>
        <end position="191"/>
    </location>
</feature>
<feature type="transmembrane region" description="Helical" evidence="13">
    <location>
        <begin position="29"/>
        <end position="48"/>
    </location>
</feature>
<dbReference type="InterPro" id="IPR022522">
    <property type="entry name" value="Flagellar_motor_stator_MotA"/>
</dbReference>
<comment type="subcellular location">
    <subcellularLocation>
        <location evidence="1">Cell inner membrane</location>
        <topology evidence="1">Multi-pass membrane protein</topology>
    </subcellularLocation>
</comment>
<sequence length="286" mass="30451">MLKFAGLGVVIFSVFGGFGLAGGSFAILIQPLELVIIAGAAIGAYMIANRGHVLGHTVGNLGKIFAPPKYNKDSYLELLSLLYTAFKLAKTKGMLALEQHVENPRDSTLFSRFPTFLNNQNAMVFLCDYLRLLTLGTDNPHEVEALIDEEIATFREEAMHVPHAVQGMADGLPALGIVAAVLGVIKTMAIIDQPPAVIGASIGGALVGTLLGVLLSYGFVGPMALAMKQDVDAEMKYLLCMKAGILAHMQGYAPAVSVEFARKALNSDVRPTFYEVESTVSALPPV</sequence>
<dbReference type="InterPro" id="IPR047055">
    <property type="entry name" value="MotA-like"/>
</dbReference>
<evidence type="ECO:0000256" key="12">
    <source>
        <dbReference type="ARBA" id="ARBA00023136"/>
    </source>
</evidence>
<keyword evidence="8" id="KW-0283">Flagellar rotation</keyword>
<keyword evidence="16" id="KW-0282">Flagellum</keyword>
<keyword evidence="7 13" id="KW-0812">Transmembrane</keyword>
<dbReference type="Proteomes" id="UP001597295">
    <property type="component" value="Unassembled WGS sequence"/>
</dbReference>
<organism evidence="16 17">
    <name type="scientific">Lacibacterium aquatile</name>
    <dbReference type="NCBI Taxonomy" id="1168082"/>
    <lineage>
        <taxon>Bacteria</taxon>
        <taxon>Pseudomonadati</taxon>
        <taxon>Pseudomonadota</taxon>
        <taxon>Alphaproteobacteria</taxon>
        <taxon>Rhodospirillales</taxon>
        <taxon>Rhodospirillaceae</taxon>
    </lineage>
</organism>
<reference evidence="17" key="1">
    <citation type="journal article" date="2019" name="Int. J. Syst. Evol. Microbiol.">
        <title>The Global Catalogue of Microorganisms (GCM) 10K type strain sequencing project: providing services to taxonomists for standard genome sequencing and annotation.</title>
        <authorList>
            <consortium name="The Broad Institute Genomics Platform"/>
            <consortium name="The Broad Institute Genome Sequencing Center for Infectious Disease"/>
            <person name="Wu L."/>
            <person name="Ma J."/>
        </authorList>
    </citation>
    <scope>NUCLEOTIDE SEQUENCE [LARGE SCALE GENOMIC DNA]</scope>
    <source>
        <strain evidence="17">CGMCC 1.19062</strain>
    </source>
</reference>
<evidence type="ECO:0000313" key="17">
    <source>
        <dbReference type="Proteomes" id="UP001597295"/>
    </source>
</evidence>
<evidence type="ECO:0000259" key="15">
    <source>
        <dbReference type="Pfam" id="PF20560"/>
    </source>
</evidence>
<dbReference type="InterPro" id="IPR002898">
    <property type="entry name" value="MotA_ExbB_proton_chnl"/>
</dbReference>
<gene>
    <name evidence="16" type="primary">motA</name>
    <name evidence="16" type="ORF">ACFSM5_05750</name>
</gene>
<dbReference type="NCBIfam" id="TIGR03818">
    <property type="entry name" value="MotA1"/>
    <property type="match status" value="1"/>
</dbReference>
<dbReference type="Pfam" id="PF01618">
    <property type="entry name" value="MotA_ExbB"/>
    <property type="match status" value="1"/>
</dbReference>
<evidence type="ECO:0000256" key="8">
    <source>
        <dbReference type="ARBA" id="ARBA00022779"/>
    </source>
</evidence>
<evidence type="ECO:0000256" key="3">
    <source>
        <dbReference type="ARBA" id="ARBA00022448"/>
    </source>
</evidence>
<feature type="domain" description="MotA/TolQ/ExbB proton channel" evidence="14">
    <location>
        <begin position="137"/>
        <end position="236"/>
    </location>
</feature>
<keyword evidence="16" id="KW-0966">Cell projection</keyword>
<comment type="similarity">
    <text evidence="2">Belongs to the MotA family.</text>
</comment>
<keyword evidence="9" id="KW-0375">Hydrogen ion transport</keyword>
<evidence type="ECO:0000256" key="4">
    <source>
        <dbReference type="ARBA" id="ARBA00022475"/>
    </source>
</evidence>
<evidence type="ECO:0000256" key="2">
    <source>
        <dbReference type="ARBA" id="ARBA00008038"/>
    </source>
</evidence>
<feature type="domain" description="Motility protein A N-terminal" evidence="15">
    <location>
        <begin position="5"/>
        <end position="93"/>
    </location>
</feature>
<dbReference type="PANTHER" id="PTHR30433">
    <property type="entry name" value="CHEMOTAXIS PROTEIN MOTA"/>
    <property type="match status" value="1"/>
</dbReference>
<keyword evidence="5" id="KW-0145">Chemotaxis</keyword>
<keyword evidence="6" id="KW-0997">Cell inner membrane</keyword>
<keyword evidence="4" id="KW-1003">Cell membrane</keyword>
<dbReference type="PROSITE" id="PS01307">
    <property type="entry name" value="MOTA"/>
    <property type="match status" value="1"/>
</dbReference>
<evidence type="ECO:0000256" key="7">
    <source>
        <dbReference type="ARBA" id="ARBA00022692"/>
    </source>
</evidence>